<dbReference type="NCBIfam" id="TIGR01624">
    <property type="entry name" value="LRP1_Cterm"/>
    <property type="match status" value="1"/>
</dbReference>
<dbReference type="GO" id="GO:0003677">
    <property type="term" value="F:DNA binding"/>
    <property type="evidence" value="ECO:0000318"/>
    <property type="project" value="GO_Central"/>
</dbReference>
<feature type="compositionally biased region" description="Low complexity" evidence="8">
    <location>
        <begin position="287"/>
        <end position="300"/>
    </location>
</feature>
<sequence>MLFEKLAAVLTVLAISSRIFDLYVSALCHKGFVDCKIKVPVRRRLQEVIINIVVVASSRNTRLPSDSGAFADWVANPSSSSALRPSDQDLSLGFNACSAAPGGGSTGIWSSASARQINYGVPAEMGMFVVAPSSHHLSDHAHAHSLNAPFSNASTATATALGVGVIPLITATPCLDEGMVGNRGIRGNNANTTSNSIQLWQSHPQQSYFKKSLVSDHGFCGGGSGVGSASTSGSTLTCQDCGNQAKKDCNHRRCRTCCKSRGFDCATHVKSTWVPAARRRERQLMPSTSGAAAGSSASTSVTKKPRLTSRTTTPSHTSTSNTTPPRSFDTSSSHHHQDPSFMQSLPVQVRAPAVFKCVRVTAVEDGDDEYAYQACVTIGGHLFKGFLYDQGAGTRDNSNIPNLSELHLGGGVGRNVGGSLSSQPLEPPPVYGSSGGGLLG</sequence>
<keyword evidence="10" id="KW-1185">Reference proteome</keyword>
<evidence type="ECO:0000256" key="6">
    <source>
        <dbReference type="ARBA" id="ARBA00023159"/>
    </source>
</evidence>
<gene>
    <name evidence="9" type="ORF">LSAT_V11C300146060</name>
</gene>
<dbReference type="Proteomes" id="UP000235145">
    <property type="component" value="Unassembled WGS sequence"/>
</dbReference>
<dbReference type="PANTHER" id="PTHR31604:SF30">
    <property type="entry name" value="PROTEIN LATERAL ROOT PRIMORDIUM 1"/>
    <property type="match status" value="1"/>
</dbReference>
<evidence type="ECO:0000256" key="5">
    <source>
        <dbReference type="ARBA" id="ARBA00023125"/>
    </source>
</evidence>
<evidence type="ECO:0000256" key="1">
    <source>
        <dbReference type="ARBA" id="ARBA00004123"/>
    </source>
</evidence>
<proteinExistence type="inferred from homology"/>
<feature type="region of interest" description="Disordered" evidence="8">
    <location>
        <begin position="414"/>
        <end position="440"/>
    </location>
</feature>
<protein>
    <submittedName>
        <fullName evidence="9">Uncharacterized protein</fullName>
    </submittedName>
</protein>
<reference evidence="9 10" key="1">
    <citation type="journal article" date="2017" name="Nat. Commun.">
        <title>Genome assembly with in vitro proximity ligation data and whole-genome triplication in lettuce.</title>
        <authorList>
            <person name="Reyes-Chin-Wo S."/>
            <person name="Wang Z."/>
            <person name="Yang X."/>
            <person name="Kozik A."/>
            <person name="Arikit S."/>
            <person name="Song C."/>
            <person name="Xia L."/>
            <person name="Froenicke L."/>
            <person name="Lavelle D.O."/>
            <person name="Truco M.J."/>
            <person name="Xia R."/>
            <person name="Zhu S."/>
            <person name="Xu C."/>
            <person name="Xu H."/>
            <person name="Xu X."/>
            <person name="Cox K."/>
            <person name="Korf I."/>
            <person name="Meyers B.C."/>
            <person name="Michelmore R.W."/>
        </authorList>
    </citation>
    <scope>NUCLEOTIDE SEQUENCE [LARGE SCALE GENOMIC DNA]</scope>
    <source>
        <strain evidence="10">cv. Salinas</strain>
        <tissue evidence="9">Seedlings</tissue>
    </source>
</reference>
<evidence type="ECO:0000256" key="4">
    <source>
        <dbReference type="ARBA" id="ARBA00022833"/>
    </source>
</evidence>
<keyword evidence="3" id="KW-0479">Metal-binding</keyword>
<name>A0A9R1XRQ9_LACSA</name>
<evidence type="ECO:0000256" key="7">
    <source>
        <dbReference type="ARBA" id="ARBA00023242"/>
    </source>
</evidence>
<comment type="similarity">
    <text evidence="2">Belongs to the SHI protein family.</text>
</comment>
<dbReference type="EMBL" id="NBSK02000003">
    <property type="protein sequence ID" value="KAJ0219364.1"/>
    <property type="molecule type" value="Genomic_DNA"/>
</dbReference>
<dbReference type="InterPro" id="IPR006511">
    <property type="entry name" value="SHI_C"/>
</dbReference>
<accession>A0A9R1XRQ9</accession>
<dbReference type="GO" id="GO:0046872">
    <property type="term" value="F:metal ion binding"/>
    <property type="evidence" value="ECO:0007669"/>
    <property type="project" value="UniProtKB-KW"/>
</dbReference>
<feature type="region of interest" description="Disordered" evidence="8">
    <location>
        <begin position="276"/>
        <end position="340"/>
    </location>
</feature>
<comment type="subcellular location">
    <subcellularLocation>
        <location evidence="1">Nucleus</location>
    </subcellularLocation>
</comment>
<keyword evidence="4" id="KW-0862">Zinc</keyword>
<dbReference type="Pfam" id="PF05142">
    <property type="entry name" value="DUF702"/>
    <property type="match status" value="1"/>
</dbReference>
<keyword evidence="5" id="KW-0238">DNA-binding</keyword>
<comment type="caution">
    <text evidence="9">The sequence shown here is derived from an EMBL/GenBank/DDBJ whole genome shotgun (WGS) entry which is preliminary data.</text>
</comment>
<evidence type="ECO:0000256" key="3">
    <source>
        <dbReference type="ARBA" id="ARBA00022723"/>
    </source>
</evidence>
<dbReference type="AlphaFoldDB" id="A0A9R1XRQ9"/>
<dbReference type="PANTHER" id="PTHR31604">
    <property type="entry name" value="PROTEIN LATERAL ROOT PRIMORDIUM 1"/>
    <property type="match status" value="1"/>
</dbReference>
<keyword evidence="7" id="KW-0539">Nucleus</keyword>
<dbReference type="GO" id="GO:0003700">
    <property type="term" value="F:DNA-binding transcription factor activity"/>
    <property type="evidence" value="ECO:0007669"/>
    <property type="project" value="InterPro"/>
</dbReference>
<keyword evidence="6" id="KW-0010">Activator</keyword>
<evidence type="ECO:0000313" key="9">
    <source>
        <dbReference type="EMBL" id="KAJ0219364.1"/>
    </source>
</evidence>
<organism evidence="9 10">
    <name type="scientific">Lactuca sativa</name>
    <name type="common">Garden lettuce</name>
    <dbReference type="NCBI Taxonomy" id="4236"/>
    <lineage>
        <taxon>Eukaryota</taxon>
        <taxon>Viridiplantae</taxon>
        <taxon>Streptophyta</taxon>
        <taxon>Embryophyta</taxon>
        <taxon>Tracheophyta</taxon>
        <taxon>Spermatophyta</taxon>
        <taxon>Magnoliopsida</taxon>
        <taxon>eudicotyledons</taxon>
        <taxon>Gunneridae</taxon>
        <taxon>Pentapetalae</taxon>
        <taxon>asterids</taxon>
        <taxon>campanulids</taxon>
        <taxon>Asterales</taxon>
        <taxon>Asteraceae</taxon>
        <taxon>Cichorioideae</taxon>
        <taxon>Cichorieae</taxon>
        <taxon>Lactucinae</taxon>
        <taxon>Lactuca</taxon>
    </lineage>
</organism>
<dbReference type="GO" id="GO:0005634">
    <property type="term" value="C:nucleus"/>
    <property type="evidence" value="ECO:0000318"/>
    <property type="project" value="GO_Central"/>
</dbReference>
<evidence type="ECO:0000256" key="8">
    <source>
        <dbReference type="SAM" id="MobiDB-lite"/>
    </source>
</evidence>
<evidence type="ECO:0000313" key="10">
    <source>
        <dbReference type="Proteomes" id="UP000235145"/>
    </source>
</evidence>
<feature type="compositionally biased region" description="Low complexity" evidence="8">
    <location>
        <begin position="308"/>
        <end position="327"/>
    </location>
</feature>
<dbReference type="InterPro" id="IPR007818">
    <property type="entry name" value="SHI"/>
</dbReference>
<dbReference type="InterPro" id="IPR006510">
    <property type="entry name" value="Znf_LRP1"/>
</dbReference>
<dbReference type="GO" id="GO:0045893">
    <property type="term" value="P:positive regulation of DNA-templated transcription"/>
    <property type="evidence" value="ECO:0000318"/>
    <property type="project" value="GO_Central"/>
</dbReference>
<evidence type="ECO:0000256" key="2">
    <source>
        <dbReference type="ARBA" id="ARBA00006911"/>
    </source>
</evidence>
<dbReference type="NCBIfam" id="TIGR01623">
    <property type="entry name" value="put_zinc_LRP1"/>
    <property type="match status" value="1"/>
</dbReference>